<evidence type="ECO:0000256" key="1">
    <source>
        <dbReference type="ARBA" id="ARBA00022729"/>
    </source>
</evidence>
<reference evidence="5" key="1">
    <citation type="submission" date="2016-10" db="EMBL/GenBank/DDBJ databases">
        <authorList>
            <person name="Varghese N."/>
            <person name="Submissions S."/>
        </authorList>
    </citation>
    <scope>NUCLEOTIDE SEQUENCE [LARGE SCALE GENOMIC DNA]</scope>
    <source>
        <strain evidence="5">CGMCC 4.3530</strain>
    </source>
</reference>
<keyword evidence="5" id="KW-1185">Reference proteome</keyword>
<dbReference type="InterPro" id="IPR000914">
    <property type="entry name" value="SBP_5_dom"/>
</dbReference>
<evidence type="ECO:0000313" key="5">
    <source>
        <dbReference type="Proteomes" id="UP000199529"/>
    </source>
</evidence>
<accession>A0A1H3SAV3</accession>
<feature type="chain" id="PRO_5011552962" evidence="2">
    <location>
        <begin position="21"/>
        <end position="531"/>
    </location>
</feature>
<dbReference type="Gene3D" id="3.40.190.10">
    <property type="entry name" value="Periplasmic binding protein-like II"/>
    <property type="match status" value="1"/>
</dbReference>
<feature type="signal peptide" evidence="2">
    <location>
        <begin position="1"/>
        <end position="20"/>
    </location>
</feature>
<dbReference type="InterPro" id="IPR039424">
    <property type="entry name" value="SBP_5"/>
</dbReference>
<dbReference type="CDD" id="cd00995">
    <property type="entry name" value="PBP2_NikA_DppA_OppA_like"/>
    <property type="match status" value="1"/>
</dbReference>
<evidence type="ECO:0000259" key="3">
    <source>
        <dbReference type="Pfam" id="PF00496"/>
    </source>
</evidence>
<dbReference type="OrthoDB" id="5243526at2"/>
<dbReference type="GO" id="GO:1904680">
    <property type="term" value="F:peptide transmembrane transporter activity"/>
    <property type="evidence" value="ECO:0007669"/>
    <property type="project" value="TreeGrafter"/>
</dbReference>
<dbReference type="STRING" id="418495.SAMN05216215_106227"/>
<evidence type="ECO:0000256" key="2">
    <source>
        <dbReference type="SAM" id="SignalP"/>
    </source>
</evidence>
<dbReference type="GO" id="GO:0042597">
    <property type="term" value="C:periplasmic space"/>
    <property type="evidence" value="ECO:0007669"/>
    <property type="project" value="UniProtKB-ARBA"/>
</dbReference>
<organism evidence="4 5">
    <name type="scientific">Saccharopolyspora shandongensis</name>
    <dbReference type="NCBI Taxonomy" id="418495"/>
    <lineage>
        <taxon>Bacteria</taxon>
        <taxon>Bacillati</taxon>
        <taxon>Actinomycetota</taxon>
        <taxon>Actinomycetes</taxon>
        <taxon>Pseudonocardiales</taxon>
        <taxon>Pseudonocardiaceae</taxon>
        <taxon>Saccharopolyspora</taxon>
    </lineage>
</organism>
<dbReference type="Proteomes" id="UP000199529">
    <property type="component" value="Unassembled WGS sequence"/>
</dbReference>
<protein>
    <submittedName>
        <fullName evidence="4">Peptide/nickel transport system substrate-binding protein</fullName>
    </submittedName>
</protein>
<dbReference type="Gene3D" id="3.10.105.10">
    <property type="entry name" value="Dipeptide-binding Protein, Domain 3"/>
    <property type="match status" value="1"/>
</dbReference>
<sequence length="531" mass="57795">MRRCLALLSVGLLAGCGSSAQLGAVQLVPNTPPAVAPAGDITWFLDSEPLTLDTDYHGATTEDTVVANLCDRLYQLQPDLTVRPWLVEEPAMPDPTTFVYRVRDGVRFHDGSAVTAEDVAFSLRRHAEDGNDESDEFGNVESIDVTGPMEVTVRLEEPDAQFKYRMAGDAGIVLNAEVVNRLGQDFGSPGRPDACSGPYYLDRWDAGASLTIKRFPDYWNPELRPLTESIRFVWGDEWAAVNSLRTGAADGAYLDDPSMAPALSTSPELSLHFGLTTSAWQLIPTDRGPMADVRLRTALSLSLDRQGMAEAAFRGAAEPWKLPVGAGTFGTGKELFEQAYQQIRDVPIRPGEQDLARARDLVREAGPPAEPIVVANDGTAVGNVLANGVRDAGLKLGLPVEIRTVPPAQFSELFASPEARAGVDLIVNDWYLSKPDGLGMYDNVLPDSVNNYLDFRDEQYESTFASAAATYDDLQRARQVIRLQDEYLGHMLSIPLVMAPTTLAMSNRLTGAPVSSAYLTYPWAADLGRRS</sequence>
<dbReference type="GO" id="GO:0015833">
    <property type="term" value="P:peptide transport"/>
    <property type="evidence" value="ECO:0007669"/>
    <property type="project" value="TreeGrafter"/>
</dbReference>
<dbReference type="PANTHER" id="PTHR30290">
    <property type="entry name" value="PERIPLASMIC BINDING COMPONENT OF ABC TRANSPORTER"/>
    <property type="match status" value="1"/>
</dbReference>
<dbReference type="EMBL" id="FNOK01000062">
    <property type="protein sequence ID" value="SDZ35176.1"/>
    <property type="molecule type" value="Genomic_DNA"/>
</dbReference>
<dbReference type="SUPFAM" id="SSF53850">
    <property type="entry name" value="Periplasmic binding protein-like II"/>
    <property type="match status" value="1"/>
</dbReference>
<dbReference type="Pfam" id="PF00496">
    <property type="entry name" value="SBP_bac_5"/>
    <property type="match status" value="1"/>
</dbReference>
<proteinExistence type="predicted"/>
<dbReference type="AlphaFoldDB" id="A0A1H3SAV3"/>
<dbReference type="GO" id="GO:0043190">
    <property type="term" value="C:ATP-binding cassette (ABC) transporter complex"/>
    <property type="evidence" value="ECO:0007669"/>
    <property type="project" value="InterPro"/>
</dbReference>
<keyword evidence="1 2" id="KW-0732">Signal</keyword>
<dbReference type="RefSeq" id="WP_093276385.1">
    <property type="nucleotide sequence ID" value="NZ_FNOK01000062.1"/>
</dbReference>
<dbReference type="PANTHER" id="PTHR30290:SF38">
    <property type="entry name" value="D,D-DIPEPTIDE-BINDING PERIPLASMIC PROTEIN DDPA-RELATED"/>
    <property type="match status" value="1"/>
</dbReference>
<dbReference type="InterPro" id="IPR030678">
    <property type="entry name" value="Peptide/Ni-bd"/>
</dbReference>
<evidence type="ECO:0000313" key="4">
    <source>
        <dbReference type="EMBL" id="SDZ35176.1"/>
    </source>
</evidence>
<dbReference type="PIRSF" id="PIRSF002741">
    <property type="entry name" value="MppA"/>
    <property type="match status" value="1"/>
</dbReference>
<gene>
    <name evidence="4" type="ORF">SAMN05216215_106227</name>
</gene>
<name>A0A1H3SAV3_9PSEU</name>
<feature type="domain" description="Solute-binding protein family 5" evidence="3">
    <location>
        <begin position="82"/>
        <end position="447"/>
    </location>
</feature>
<dbReference type="PROSITE" id="PS51257">
    <property type="entry name" value="PROKAR_LIPOPROTEIN"/>
    <property type="match status" value="1"/>
</dbReference>